<evidence type="ECO:0000256" key="1">
    <source>
        <dbReference type="SAM" id="SignalP"/>
    </source>
</evidence>
<sequence>MKHCLFFTSILVTLSLLMVPESSFARRTHMTPEERTHLEKAKTVLVTVLALTEKGASDATDLTKIVTQGLGDIGYEVVTDRTKAHDVEFKVKCEERKTWTGTTPEGGDAELADAPSRLWNGPACLFTYLLNGKNLGWYKEVRTPFQDSITAAKIAGAKDPGLFALEQLTTQVSNYDFPVLIAAEWGQPQRLVKLLEAPNTPKLRKLKILSTLSMHEADLALPQITELVKQKDLAQEAIAALKGVGEDSIPTLIDLFQNSPQPEIQAAAAEALGDVAGASGNPTAIPPLIAYLKRALSTMKTSEDINFPVLTPVVWSLGKLRDEKAIAPMTELNKKVWLIYDKSKEMADLREAANWTYKQLDLDGHVS</sequence>
<reference evidence="2 3" key="1">
    <citation type="journal article" date="2023" name="ISME J.">
        <title>Cultivation and genomic characterization of novel and ubiquitous marine nitrite-oxidizing bacteria from the Nitrospirales.</title>
        <authorList>
            <person name="Mueller A.J."/>
            <person name="Daebeler A."/>
            <person name="Herbold C.W."/>
            <person name="Kirkegaard R.H."/>
            <person name="Daims H."/>
        </authorList>
    </citation>
    <scope>NUCLEOTIDE SEQUENCE [LARGE SCALE GENOMIC DNA]</scope>
    <source>
        <strain evidence="2 3">EB</strain>
    </source>
</reference>
<comment type="caution">
    <text evidence="2">The sequence shown here is derived from an EMBL/GenBank/DDBJ whole genome shotgun (WGS) entry which is preliminary data.</text>
</comment>
<evidence type="ECO:0000313" key="2">
    <source>
        <dbReference type="EMBL" id="MDT7043970.1"/>
    </source>
</evidence>
<proteinExistence type="predicted"/>
<evidence type="ECO:0000313" key="3">
    <source>
        <dbReference type="Proteomes" id="UP001250932"/>
    </source>
</evidence>
<dbReference type="Gene3D" id="1.25.10.10">
    <property type="entry name" value="Leucine-rich Repeat Variant"/>
    <property type="match status" value="1"/>
</dbReference>
<dbReference type="EMBL" id="JAQOUE010000002">
    <property type="protein sequence ID" value="MDT7043970.1"/>
    <property type="molecule type" value="Genomic_DNA"/>
</dbReference>
<dbReference type="InterPro" id="IPR011989">
    <property type="entry name" value="ARM-like"/>
</dbReference>
<dbReference type="Proteomes" id="UP001250932">
    <property type="component" value="Unassembled WGS sequence"/>
</dbReference>
<protein>
    <submittedName>
        <fullName evidence="2">HEAT repeat domain-containing protein</fullName>
    </submittedName>
</protein>
<feature type="chain" id="PRO_5046274831" evidence="1">
    <location>
        <begin position="26"/>
        <end position="367"/>
    </location>
</feature>
<organism evidence="2 3">
    <name type="scientific">Candidatus Nitronereus thalassa</name>
    <dbReference type="NCBI Taxonomy" id="3020898"/>
    <lineage>
        <taxon>Bacteria</taxon>
        <taxon>Pseudomonadati</taxon>
        <taxon>Nitrospirota</taxon>
        <taxon>Nitrospiria</taxon>
        <taxon>Nitrospirales</taxon>
        <taxon>Nitrospiraceae</taxon>
        <taxon>Candidatus Nitronereus</taxon>
    </lineage>
</organism>
<dbReference type="InterPro" id="IPR016024">
    <property type="entry name" value="ARM-type_fold"/>
</dbReference>
<dbReference type="RefSeq" id="WP_313834556.1">
    <property type="nucleotide sequence ID" value="NZ_JAQOUE010000002.1"/>
</dbReference>
<accession>A0ABU3KBT4</accession>
<feature type="signal peptide" evidence="1">
    <location>
        <begin position="1"/>
        <end position="25"/>
    </location>
</feature>
<keyword evidence="1" id="KW-0732">Signal</keyword>
<dbReference type="SUPFAM" id="SSF48371">
    <property type="entry name" value="ARM repeat"/>
    <property type="match status" value="1"/>
</dbReference>
<keyword evidence="3" id="KW-1185">Reference proteome</keyword>
<dbReference type="SMART" id="SM00567">
    <property type="entry name" value="EZ_HEAT"/>
    <property type="match status" value="2"/>
</dbReference>
<dbReference type="Pfam" id="PF13646">
    <property type="entry name" value="HEAT_2"/>
    <property type="match status" value="1"/>
</dbReference>
<gene>
    <name evidence="2" type="ORF">PPG34_16585</name>
</gene>
<dbReference type="InterPro" id="IPR004155">
    <property type="entry name" value="PBS_lyase_HEAT"/>
</dbReference>
<name>A0ABU3KBT4_9BACT</name>